<dbReference type="Proteomes" id="UP001056120">
    <property type="component" value="Linkage Group LG21"/>
</dbReference>
<protein>
    <submittedName>
        <fullName evidence="1">Uncharacterized protein</fullName>
    </submittedName>
</protein>
<sequence>MVDGETERTKLSKKEAKPVATPAVKSIVPKPETSTAKPSSCKKRKITEPAKLSIQECNDFFDAHKKLHHFSHQALDKMVEFYSQLAKELDMCKQKLADSQKGEAAKGKKLLEVTKELNKTKAELQDTHLQHARDSEESNEQAKASATISIFQAMIKMAKEAEDKDFDRSAWDVEEWKRLVAELGGELVSEEDARKVVAKDEVQGSAKVAEEYKAVDAGKVVDQGSDGIDA</sequence>
<name>A0ACB9CEB4_9ASTR</name>
<proteinExistence type="predicted"/>
<reference evidence="2" key="1">
    <citation type="journal article" date="2022" name="Mol. Ecol. Resour.">
        <title>The genomes of chicory, endive, great burdock and yacon provide insights into Asteraceae palaeo-polyploidization history and plant inulin production.</title>
        <authorList>
            <person name="Fan W."/>
            <person name="Wang S."/>
            <person name="Wang H."/>
            <person name="Wang A."/>
            <person name="Jiang F."/>
            <person name="Liu H."/>
            <person name="Zhao H."/>
            <person name="Xu D."/>
            <person name="Zhang Y."/>
        </authorList>
    </citation>
    <scope>NUCLEOTIDE SEQUENCE [LARGE SCALE GENOMIC DNA]</scope>
    <source>
        <strain evidence="2">cv. Yunnan</strain>
    </source>
</reference>
<evidence type="ECO:0000313" key="1">
    <source>
        <dbReference type="EMBL" id="KAI3732606.1"/>
    </source>
</evidence>
<reference evidence="1 2" key="2">
    <citation type="journal article" date="2022" name="Mol. Ecol. Resour.">
        <title>The genomes of chicory, endive, great burdock and yacon provide insights into Asteraceae paleo-polyploidization history and plant inulin production.</title>
        <authorList>
            <person name="Fan W."/>
            <person name="Wang S."/>
            <person name="Wang H."/>
            <person name="Wang A."/>
            <person name="Jiang F."/>
            <person name="Liu H."/>
            <person name="Zhao H."/>
            <person name="Xu D."/>
            <person name="Zhang Y."/>
        </authorList>
    </citation>
    <scope>NUCLEOTIDE SEQUENCE [LARGE SCALE GENOMIC DNA]</scope>
    <source>
        <strain evidence="2">cv. Yunnan</strain>
        <tissue evidence="1">Leaves</tissue>
    </source>
</reference>
<gene>
    <name evidence="1" type="ORF">L1987_63812</name>
</gene>
<organism evidence="1 2">
    <name type="scientific">Smallanthus sonchifolius</name>
    <dbReference type="NCBI Taxonomy" id="185202"/>
    <lineage>
        <taxon>Eukaryota</taxon>
        <taxon>Viridiplantae</taxon>
        <taxon>Streptophyta</taxon>
        <taxon>Embryophyta</taxon>
        <taxon>Tracheophyta</taxon>
        <taxon>Spermatophyta</taxon>
        <taxon>Magnoliopsida</taxon>
        <taxon>eudicotyledons</taxon>
        <taxon>Gunneridae</taxon>
        <taxon>Pentapetalae</taxon>
        <taxon>asterids</taxon>
        <taxon>campanulids</taxon>
        <taxon>Asterales</taxon>
        <taxon>Asteraceae</taxon>
        <taxon>Asteroideae</taxon>
        <taxon>Heliantheae alliance</taxon>
        <taxon>Millerieae</taxon>
        <taxon>Smallanthus</taxon>
    </lineage>
</organism>
<evidence type="ECO:0000313" key="2">
    <source>
        <dbReference type="Proteomes" id="UP001056120"/>
    </source>
</evidence>
<dbReference type="EMBL" id="CM042038">
    <property type="protein sequence ID" value="KAI3732606.1"/>
    <property type="molecule type" value="Genomic_DNA"/>
</dbReference>
<accession>A0ACB9CEB4</accession>
<keyword evidence="2" id="KW-1185">Reference proteome</keyword>
<comment type="caution">
    <text evidence="1">The sequence shown here is derived from an EMBL/GenBank/DDBJ whole genome shotgun (WGS) entry which is preliminary data.</text>
</comment>